<sequence length="389" mass="44818">MKVLFVCTAFPRYKGDIITPWMIELIERLQRQGIEVSIFTSSYKGLKNQVWNGMPVYRFRYFFKRYERLTHEETAVDRFSKGGFNILLSFLYVVSGMIAIARLCRLKRFDIVHINWPFPHILFGIMAKAVSRCRVFATFYGLEIRWLKKKFPFLVKPFSWLINRADVVTAISNHTAGELKGIVKKDIPIIPFSITVESQSAEVNDQNFILFVGRHVERKGVHILIEAFRQIYKEIPHNVIIVGDGPEKKGWEEMVIKYELTDRIKFTGWISKTELHNLYQHCSFFVLPAIYDKHGDTEGLGVVMIEAMSYSKPVIASNVGGITDVVIDGYNGILVKDNDPEALAIAIKKLVQNKDLSKKLGENAKKSIDERFNWNKIVSKLINIYEADN</sequence>
<keyword evidence="4" id="KW-0808">Transferase</keyword>
<dbReference type="AlphaFoldDB" id="A0A7C6EHY6"/>
<feature type="domain" description="Glycosyltransferase subfamily 4-like N-terminal" evidence="3">
    <location>
        <begin position="23"/>
        <end position="191"/>
    </location>
</feature>
<dbReference type="SUPFAM" id="SSF53756">
    <property type="entry name" value="UDP-Glycosyltransferase/glycogen phosphorylase"/>
    <property type="match status" value="1"/>
</dbReference>
<feature type="domain" description="Glycosyl transferase family 1" evidence="2">
    <location>
        <begin position="199"/>
        <end position="366"/>
    </location>
</feature>
<dbReference type="CDD" id="cd03801">
    <property type="entry name" value="GT4_PimA-like"/>
    <property type="match status" value="1"/>
</dbReference>
<dbReference type="PANTHER" id="PTHR12526">
    <property type="entry name" value="GLYCOSYLTRANSFERASE"/>
    <property type="match status" value="1"/>
</dbReference>
<dbReference type="Pfam" id="PF00534">
    <property type="entry name" value="Glycos_transf_1"/>
    <property type="match status" value="1"/>
</dbReference>
<keyword evidence="1" id="KW-0472">Membrane</keyword>
<dbReference type="EMBL" id="DTHJ01000166">
    <property type="protein sequence ID" value="HHS63503.1"/>
    <property type="molecule type" value="Genomic_DNA"/>
</dbReference>
<name>A0A7C6EHY6_UNCW3</name>
<comment type="caution">
    <text evidence="4">The sequence shown here is derived from an EMBL/GenBank/DDBJ whole genome shotgun (WGS) entry which is preliminary data.</text>
</comment>
<dbReference type="PANTHER" id="PTHR12526:SF634">
    <property type="entry name" value="BLL3361 PROTEIN"/>
    <property type="match status" value="1"/>
</dbReference>
<dbReference type="Gene3D" id="3.40.50.2000">
    <property type="entry name" value="Glycogen Phosphorylase B"/>
    <property type="match status" value="2"/>
</dbReference>
<evidence type="ECO:0000259" key="3">
    <source>
        <dbReference type="Pfam" id="PF13439"/>
    </source>
</evidence>
<dbReference type="Pfam" id="PF13439">
    <property type="entry name" value="Glyco_transf_4"/>
    <property type="match status" value="1"/>
</dbReference>
<evidence type="ECO:0000256" key="1">
    <source>
        <dbReference type="SAM" id="Phobius"/>
    </source>
</evidence>
<gene>
    <name evidence="4" type="ORF">ENV70_07855</name>
</gene>
<reference evidence="4" key="1">
    <citation type="journal article" date="2020" name="mSystems">
        <title>Genome- and Community-Level Interaction Insights into Carbon Utilization and Element Cycling Functions of Hydrothermarchaeota in Hydrothermal Sediment.</title>
        <authorList>
            <person name="Zhou Z."/>
            <person name="Liu Y."/>
            <person name="Xu W."/>
            <person name="Pan J."/>
            <person name="Luo Z.H."/>
            <person name="Li M."/>
        </authorList>
    </citation>
    <scope>NUCLEOTIDE SEQUENCE [LARGE SCALE GENOMIC DNA]</scope>
    <source>
        <strain evidence="4">SpSt-783</strain>
    </source>
</reference>
<evidence type="ECO:0000259" key="2">
    <source>
        <dbReference type="Pfam" id="PF00534"/>
    </source>
</evidence>
<protein>
    <submittedName>
        <fullName evidence="4">Glycosyltransferase family 1 protein</fullName>
    </submittedName>
</protein>
<organism evidence="4">
    <name type="scientific">candidate division WOR-3 bacterium</name>
    <dbReference type="NCBI Taxonomy" id="2052148"/>
    <lineage>
        <taxon>Bacteria</taxon>
        <taxon>Bacteria division WOR-3</taxon>
    </lineage>
</organism>
<proteinExistence type="predicted"/>
<dbReference type="InterPro" id="IPR028098">
    <property type="entry name" value="Glyco_trans_4-like_N"/>
</dbReference>
<evidence type="ECO:0000313" key="4">
    <source>
        <dbReference type="EMBL" id="HHS63503.1"/>
    </source>
</evidence>
<accession>A0A7C6EHY6</accession>
<feature type="transmembrane region" description="Helical" evidence="1">
    <location>
        <begin position="86"/>
        <end position="104"/>
    </location>
</feature>
<dbReference type="InterPro" id="IPR001296">
    <property type="entry name" value="Glyco_trans_1"/>
</dbReference>
<dbReference type="GO" id="GO:0016757">
    <property type="term" value="F:glycosyltransferase activity"/>
    <property type="evidence" value="ECO:0007669"/>
    <property type="project" value="InterPro"/>
</dbReference>
<keyword evidence="1" id="KW-1133">Transmembrane helix</keyword>
<keyword evidence="1" id="KW-0812">Transmembrane</keyword>